<comment type="caution">
    <text evidence="9">The sequence shown here is derived from an EMBL/GenBank/DDBJ whole genome shotgun (WGS) entry which is preliminary data.</text>
</comment>
<evidence type="ECO:0000256" key="6">
    <source>
        <dbReference type="SAM" id="MobiDB-lite"/>
    </source>
</evidence>
<dbReference type="PROSITE" id="PS51039">
    <property type="entry name" value="ZF_AN1"/>
    <property type="match status" value="1"/>
</dbReference>
<dbReference type="PANTHER" id="PTHR37222">
    <property type="entry name" value="OS02G0718000 PROTEIN"/>
    <property type="match status" value="1"/>
</dbReference>
<evidence type="ECO:0000256" key="7">
    <source>
        <dbReference type="SAM" id="Phobius"/>
    </source>
</evidence>
<name>A0AAV6M6W7_9ROSI</name>
<reference evidence="9 10" key="1">
    <citation type="journal article" date="2021" name="Hortic Res">
        <title>The domestication of Cucurbita argyrosperma as revealed by the genome of its wild relative.</title>
        <authorList>
            <person name="Barrera-Redondo J."/>
            <person name="Sanchez-de la Vega G."/>
            <person name="Aguirre-Liguori J.A."/>
            <person name="Castellanos-Morales G."/>
            <person name="Gutierrez-Guerrero Y.T."/>
            <person name="Aguirre-Dugua X."/>
            <person name="Aguirre-Planter E."/>
            <person name="Tenaillon M.I."/>
            <person name="Lira-Saade R."/>
            <person name="Eguiarte L.E."/>
        </authorList>
    </citation>
    <scope>NUCLEOTIDE SEQUENCE [LARGE SCALE GENOMIC DNA]</scope>
    <source>
        <strain evidence="9">JBR-2021</strain>
    </source>
</reference>
<dbReference type="PANTHER" id="PTHR37222:SF1">
    <property type="entry name" value="OS02G0718000 PROTEIN"/>
    <property type="match status" value="1"/>
</dbReference>
<sequence>MAAIVTRRLSSKFLRPIPSSTFLISQGPREHFTRIPSTHSDPWFPQSPRRTFAIPTVDLVSPTDTPFADLEALRSYRRSANFNRNSISSNPNSDHRIRGPITSSPGLIPRLRNPSFFISDLDQKYGFSSTPENENLEKPADFKHQDIEGPTVERDLSALAGETREVVEAMMKNVYSLSKAMAILGLVQLGIGAWISYATRASPFTEVSIQSFVSFGFPFSLAFILRQSLKPMMFFKKMEEQGRLQILTLTLQIAKNLNALFVRVRIVSFLCVTGFERRGAENRHLAGNFMVFSIVTNTQRSNTAFPPTPNNHQESAATMNLCSKCHKDFIMKQEQAKLAASSFGNIVNCGPNDHGKKTIVTSPTKLEIKPAESFIIPTQACCTSSSASSTTAEKVKESPNRCSSCRKRVGLTGFNCRCGSLFCAVHRYSDKHDCPFDYQAIGREAIAKANPVVKAEKLDKI</sequence>
<dbReference type="Pfam" id="PF01428">
    <property type="entry name" value="zf-AN1"/>
    <property type="match status" value="1"/>
</dbReference>
<dbReference type="InterPro" id="IPR000058">
    <property type="entry name" value="Znf_AN1"/>
</dbReference>
<evidence type="ECO:0000256" key="4">
    <source>
        <dbReference type="ARBA" id="ARBA00022833"/>
    </source>
</evidence>
<dbReference type="EMBL" id="JAGKQH010000017">
    <property type="protein sequence ID" value="KAG6575681.1"/>
    <property type="molecule type" value="Genomic_DNA"/>
</dbReference>
<feature type="non-terminal residue" evidence="9">
    <location>
        <position position="1"/>
    </location>
</feature>
<evidence type="ECO:0000256" key="2">
    <source>
        <dbReference type="ARBA" id="ARBA00022723"/>
    </source>
</evidence>
<evidence type="ECO:0000256" key="3">
    <source>
        <dbReference type="ARBA" id="ARBA00022771"/>
    </source>
</evidence>
<gene>
    <name evidence="9" type="primary">SAP8</name>
    <name evidence="9" type="ORF">SDJN03_26320</name>
</gene>
<dbReference type="AlphaFoldDB" id="A0AAV6M6W7"/>
<keyword evidence="2" id="KW-0479">Metal-binding</keyword>
<keyword evidence="7" id="KW-1133">Transmembrane helix</keyword>
<feature type="transmembrane region" description="Helical" evidence="7">
    <location>
        <begin position="209"/>
        <end position="229"/>
    </location>
</feature>
<dbReference type="SMART" id="SM00154">
    <property type="entry name" value="ZnF_AN1"/>
    <property type="match status" value="1"/>
</dbReference>
<feature type="compositionally biased region" description="Polar residues" evidence="6">
    <location>
        <begin position="82"/>
        <end position="92"/>
    </location>
</feature>
<keyword evidence="10" id="KW-1185">Reference proteome</keyword>
<evidence type="ECO:0000256" key="5">
    <source>
        <dbReference type="PROSITE-ProRule" id="PRU00449"/>
    </source>
</evidence>
<keyword evidence="4" id="KW-0862">Zinc</keyword>
<feature type="region of interest" description="Disordered" evidence="6">
    <location>
        <begin position="82"/>
        <end position="104"/>
    </location>
</feature>
<evidence type="ECO:0000313" key="10">
    <source>
        <dbReference type="Proteomes" id="UP000685013"/>
    </source>
</evidence>
<evidence type="ECO:0000259" key="8">
    <source>
        <dbReference type="PROSITE" id="PS51039"/>
    </source>
</evidence>
<proteinExistence type="predicted"/>
<dbReference type="Proteomes" id="UP000685013">
    <property type="component" value="Chromosome 17"/>
</dbReference>
<keyword evidence="7" id="KW-0472">Membrane</keyword>
<dbReference type="FunFam" id="4.10.1110.10:FF:000001">
    <property type="entry name" value="Zinc finger AN1-type containing 6"/>
    <property type="match status" value="1"/>
</dbReference>
<dbReference type="GO" id="GO:0008270">
    <property type="term" value="F:zinc ion binding"/>
    <property type="evidence" value="ECO:0007669"/>
    <property type="project" value="UniProtKB-KW"/>
</dbReference>
<comment type="function">
    <text evidence="1">May be involved in environmental stress response.</text>
</comment>
<feature type="transmembrane region" description="Helical" evidence="7">
    <location>
        <begin position="180"/>
        <end position="197"/>
    </location>
</feature>
<evidence type="ECO:0000256" key="1">
    <source>
        <dbReference type="ARBA" id="ARBA00003732"/>
    </source>
</evidence>
<protein>
    <submittedName>
        <fullName evidence="9">Zinc finger A20 and AN1 domain-containing stress-associated protein 8</fullName>
    </submittedName>
</protein>
<feature type="domain" description="AN1-type" evidence="8">
    <location>
        <begin position="396"/>
        <end position="442"/>
    </location>
</feature>
<keyword evidence="3 5" id="KW-0863">Zinc-finger</keyword>
<organism evidence="9 10">
    <name type="scientific">Cucurbita argyrosperma subsp. sororia</name>
    <dbReference type="NCBI Taxonomy" id="37648"/>
    <lineage>
        <taxon>Eukaryota</taxon>
        <taxon>Viridiplantae</taxon>
        <taxon>Streptophyta</taxon>
        <taxon>Embryophyta</taxon>
        <taxon>Tracheophyta</taxon>
        <taxon>Spermatophyta</taxon>
        <taxon>Magnoliopsida</taxon>
        <taxon>eudicotyledons</taxon>
        <taxon>Gunneridae</taxon>
        <taxon>Pentapetalae</taxon>
        <taxon>rosids</taxon>
        <taxon>fabids</taxon>
        <taxon>Cucurbitales</taxon>
        <taxon>Cucurbitaceae</taxon>
        <taxon>Cucurbiteae</taxon>
        <taxon>Cucurbita</taxon>
    </lineage>
</organism>
<evidence type="ECO:0000313" key="9">
    <source>
        <dbReference type="EMBL" id="KAG6575681.1"/>
    </source>
</evidence>
<keyword evidence="7" id="KW-0812">Transmembrane</keyword>
<accession>A0AAV6M6W7</accession>